<sequence length="49" mass="5179">MAAVGFGYLSLPSMQGAQNAWLANLVNHFKWMGPLLLIIAIILAIAAPA</sequence>
<keyword evidence="1" id="KW-0472">Membrane</keyword>
<keyword evidence="3" id="KW-1185">Reference proteome</keyword>
<dbReference type="Proteomes" id="UP000241444">
    <property type="component" value="Unassembled WGS sequence"/>
</dbReference>
<evidence type="ECO:0000313" key="3">
    <source>
        <dbReference type="Proteomes" id="UP000241444"/>
    </source>
</evidence>
<dbReference type="EMBL" id="PGGO01000008">
    <property type="protein sequence ID" value="PSH68607.1"/>
    <property type="molecule type" value="Genomic_DNA"/>
</dbReference>
<dbReference type="AlphaFoldDB" id="A0A2P7BQ49"/>
<protein>
    <submittedName>
        <fullName evidence="2">Uncharacterized protein</fullName>
    </submittedName>
</protein>
<reference evidence="3" key="1">
    <citation type="submission" date="2017-11" db="EMBL/GenBank/DDBJ databases">
        <authorList>
            <person name="Kuznetsova I."/>
            <person name="Sazanova A."/>
            <person name="Chirak E."/>
            <person name="Safronova V."/>
            <person name="Willems A."/>
        </authorList>
    </citation>
    <scope>NUCLEOTIDE SEQUENCE [LARGE SCALE GENOMIC DNA]</scope>
    <source>
        <strain evidence="3">STM 196</strain>
    </source>
</reference>
<accession>A0A2P7BQ49</accession>
<proteinExistence type="predicted"/>
<gene>
    <name evidence="2" type="ORF">CU102_12660</name>
</gene>
<keyword evidence="1" id="KW-0812">Transmembrane</keyword>
<name>A0A2P7BQ49_9HYPH</name>
<organism evidence="2 3">
    <name type="scientific">Phyllobacterium brassicacearum</name>
    <dbReference type="NCBI Taxonomy" id="314235"/>
    <lineage>
        <taxon>Bacteria</taxon>
        <taxon>Pseudomonadati</taxon>
        <taxon>Pseudomonadota</taxon>
        <taxon>Alphaproteobacteria</taxon>
        <taxon>Hyphomicrobiales</taxon>
        <taxon>Phyllobacteriaceae</taxon>
        <taxon>Phyllobacterium</taxon>
    </lineage>
</organism>
<evidence type="ECO:0000256" key="1">
    <source>
        <dbReference type="SAM" id="Phobius"/>
    </source>
</evidence>
<evidence type="ECO:0000313" key="2">
    <source>
        <dbReference type="EMBL" id="PSH68607.1"/>
    </source>
</evidence>
<keyword evidence="1" id="KW-1133">Transmembrane helix</keyword>
<comment type="caution">
    <text evidence="2">The sequence shown here is derived from an EMBL/GenBank/DDBJ whole genome shotgun (WGS) entry which is preliminary data.</text>
</comment>
<feature type="transmembrane region" description="Helical" evidence="1">
    <location>
        <begin position="29"/>
        <end position="47"/>
    </location>
</feature>